<dbReference type="KEGG" id="beq:BEWA_045460"/>
<evidence type="ECO:0000256" key="1">
    <source>
        <dbReference type="SAM" id="MobiDB-lite"/>
    </source>
</evidence>
<reference evidence="2 3" key="1">
    <citation type="journal article" date="2012" name="BMC Genomics">
        <title>Comparative genomic analysis and phylogenetic position of Theileria equi.</title>
        <authorList>
            <person name="Kappmeyer L.S."/>
            <person name="Thiagarajan M."/>
            <person name="Herndon D.R."/>
            <person name="Ramsay J.D."/>
            <person name="Caler E."/>
            <person name="Djikeng A."/>
            <person name="Gillespie J.J."/>
            <person name="Lau A.O."/>
            <person name="Roalson E.H."/>
            <person name="Silva J.C."/>
            <person name="Silva M.G."/>
            <person name="Suarez C.E."/>
            <person name="Ueti M.W."/>
            <person name="Nene V.M."/>
            <person name="Mealey R.H."/>
            <person name="Knowles D.P."/>
            <person name="Brayton K.A."/>
        </authorList>
    </citation>
    <scope>NUCLEOTIDE SEQUENCE [LARGE SCALE GENOMIC DNA]</scope>
    <source>
        <strain evidence="2 3">WA</strain>
    </source>
</reference>
<evidence type="ECO:0000313" key="2">
    <source>
        <dbReference type="EMBL" id="EKX72082.1"/>
    </source>
</evidence>
<dbReference type="AlphaFoldDB" id="L1L9J0"/>
<gene>
    <name evidence="2" type="ORF">BEWA_045460</name>
</gene>
<sequence>MGDGAEAKRALFYSLERAHAIDFLAKVEEQKARMEKDTSDGTVCLKFYPKVGTYFDKVMANAKTVWEASEEEKCVFLSERRVNPNKLLRIVVKTPKLTRRLYYLNHGDTWTSIPGSDYFKKVSFARNPGKPNHKPVKPTEKRRNLVDVVLDEDAQEKENEADEEQYGEVGSITVSGGIVTINLMPMGSPAPEEQPTRGAQESPRVPAGEEHREEEREDGAHAELNDSDTSVENGVPTEENEKEGEAESGEDKEEKEGNSRDLSTIKLDESKVDSTLFDVQVGDYQGVPTLNCTAKEGVEVTQLVYDGQVIWEADGPQFCPSATFYFTSDDPFGVVFKYTAEDKDTRCFRQFSGGAWRPVDRAQFEKSLNEDLSL</sequence>
<proteinExistence type="predicted"/>
<accession>L1L9J0</accession>
<protein>
    <submittedName>
        <fullName evidence="2">Uncharacterized protein</fullName>
    </submittedName>
</protein>
<organism evidence="2 3">
    <name type="scientific">Theileria equi strain WA</name>
    <dbReference type="NCBI Taxonomy" id="1537102"/>
    <lineage>
        <taxon>Eukaryota</taxon>
        <taxon>Sar</taxon>
        <taxon>Alveolata</taxon>
        <taxon>Apicomplexa</taxon>
        <taxon>Aconoidasida</taxon>
        <taxon>Piroplasmida</taxon>
        <taxon>Theileriidae</taxon>
        <taxon>Theileria</taxon>
    </lineage>
</organism>
<evidence type="ECO:0000313" key="3">
    <source>
        <dbReference type="Proteomes" id="UP000031512"/>
    </source>
</evidence>
<dbReference type="EMBL" id="ACOU01000007">
    <property type="protein sequence ID" value="EKX72082.1"/>
    <property type="molecule type" value="Genomic_DNA"/>
</dbReference>
<feature type="compositionally biased region" description="Basic and acidic residues" evidence="1">
    <location>
        <begin position="207"/>
        <end position="224"/>
    </location>
</feature>
<dbReference type="Pfam" id="PF04385">
    <property type="entry name" value="FAINT"/>
    <property type="match status" value="2"/>
</dbReference>
<feature type="region of interest" description="Disordered" evidence="1">
    <location>
        <begin position="125"/>
        <end position="144"/>
    </location>
</feature>
<dbReference type="GeneID" id="15805072"/>
<feature type="compositionally biased region" description="Acidic residues" evidence="1">
    <location>
        <begin position="238"/>
        <end position="251"/>
    </location>
</feature>
<dbReference type="Proteomes" id="UP000031512">
    <property type="component" value="Unassembled WGS sequence"/>
</dbReference>
<dbReference type="RefSeq" id="XP_004831534.1">
    <property type="nucleotide sequence ID" value="XM_004831477.1"/>
</dbReference>
<keyword evidence="3" id="KW-1185">Reference proteome</keyword>
<comment type="caution">
    <text evidence="2">The sequence shown here is derived from an EMBL/GenBank/DDBJ whole genome shotgun (WGS) entry which is preliminary data.</text>
</comment>
<name>L1L9J0_THEEQ</name>
<feature type="region of interest" description="Disordered" evidence="1">
    <location>
        <begin position="182"/>
        <end position="266"/>
    </location>
</feature>
<dbReference type="VEuPathDB" id="PiroplasmaDB:BEWA_045460"/>
<dbReference type="InterPro" id="IPR007480">
    <property type="entry name" value="DUF529"/>
</dbReference>